<name>A0ABU4W882_9FUSO</name>
<organism evidence="2 3">
    <name type="scientific">Candidatus Cetobacterium colombiensis</name>
    <dbReference type="NCBI Taxonomy" id="3073100"/>
    <lineage>
        <taxon>Bacteria</taxon>
        <taxon>Fusobacteriati</taxon>
        <taxon>Fusobacteriota</taxon>
        <taxon>Fusobacteriia</taxon>
        <taxon>Fusobacteriales</taxon>
        <taxon>Fusobacteriaceae</taxon>
        <taxon>Cetobacterium</taxon>
    </lineage>
</organism>
<dbReference type="PANTHER" id="PTHR22916">
    <property type="entry name" value="GLYCOSYLTRANSFERASE"/>
    <property type="match status" value="1"/>
</dbReference>
<dbReference type="Pfam" id="PF00535">
    <property type="entry name" value="Glycos_transf_2"/>
    <property type="match status" value="1"/>
</dbReference>
<evidence type="ECO:0000313" key="3">
    <source>
        <dbReference type="Proteomes" id="UP001279681"/>
    </source>
</evidence>
<evidence type="ECO:0000259" key="1">
    <source>
        <dbReference type="Pfam" id="PF00535"/>
    </source>
</evidence>
<dbReference type="EC" id="2.4.-.-" evidence="2"/>
<keyword evidence="2" id="KW-0328">Glycosyltransferase</keyword>
<dbReference type="CDD" id="cd00761">
    <property type="entry name" value="Glyco_tranf_GTA_type"/>
    <property type="match status" value="1"/>
</dbReference>
<dbReference type="RefSeq" id="WP_320312314.1">
    <property type="nucleotide sequence ID" value="NZ_JAVIKH010000001.1"/>
</dbReference>
<dbReference type="EMBL" id="JAVIKH010000001">
    <property type="protein sequence ID" value="MDX8334899.1"/>
    <property type="molecule type" value="Genomic_DNA"/>
</dbReference>
<feature type="domain" description="Glycosyltransferase 2-like" evidence="1">
    <location>
        <begin position="9"/>
        <end position="124"/>
    </location>
</feature>
<gene>
    <name evidence="2" type="ORF">RFV38_00035</name>
</gene>
<proteinExistence type="predicted"/>
<dbReference type="PANTHER" id="PTHR22916:SF3">
    <property type="entry name" value="UDP-GLCNAC:BETAGAL BETA-1,3-N-ACETYLGLUCOSAMINYLTRANSFERASE-LIKE PROTEIN 1"/>
    <property type="match status" value="1"/>
</dbReference>
<dbReference type="InterPro" id="IPR001173">
    <property type="entry name" value="Glyco_trans_2-like"/>
</dbReference>
<dbReference type="InterPro" id="IPR029044">
    <property type="entry name" value="Nucleotide-diphossugar_trans"/>
</dbReference>
<protein>
    <submittedName>
        <fullName evidence="2">Glycosyltransferase family 2 protein</fullName>
        <ecNumber evidence="2">2.4.-.-</ecNumber>
    </submittedName>
</protein>
<dbReference type="GO" id="GO:0016757">
    <property type="term" value="F:glycosyltransferase activity"/>
    <property type="evidence" value="ECO:0007669"/>
    <property type="project" value="UniProtKB-KW"/>
</dbReference>
<dbReference type="SUPFAM" id="SSF53448">
    <property type="entry name" value="Nucleotide-diphospho-sugar transferases"/>
    <property type="match status" value="1"/>
</dbReference>
<accession>A0ABU4W882</accession>
<sequence length="325" mass="38510">MVKNKILLSVLIPTFNRDKYLEKALTTFFEQITDDIKENIEIIVSDNHSIDNTEEVLKKFDKEAKLDGLKFKFSKNEENIGPDGNFLKLIKKSNGKFCWIFGDDEFLLKNGLLKILEILDENSELGLLHIGNQNLKNKKEVFPKDETQKFIKNVNYMISFITANIFNKECIDWEINYENCKGSNLIQENFYFQSILKSKENIYLNDEIFTTERADNVGSYKLFETFGKNQNQIFDLFIKNGLEKSTVDFINKKMLREFFPMYILNLDKKSKWENENVYEEMKLTFSQYLEFWIFCVPLIKFPKLIKKPYFLAIRILNKLIKIIGR</sequence>
<keyword evidence="2" id="KW-0808">Transferase</keyword>
<reference evidence="3" key="1">
    <citation type="submission" date="2023-07" db="EMBL/GenBank/DDBJ databases">
        <authorList>
            <person name="Colorado M.A."/>
            <person name="Villamil L.M."/>
            <person name="Melo J.F."/>
            <person name="Rodriguez J.A."/>
            <person name="Ruiz R.Y."/>
        </authorList>
    </citation>
    <scope>NUCLEOTIDE SEQUENCE [LARGE SCALE GENOMIC DNA]</scope>
    <source>
        <strain evidence="3">C33</strain>
    </source>
</reference>
<evidence type="ECO:0000313" key="2">
    <source>
        <dbReference type="EMBL" id="MDX8334899.1"/>
    </source>
</evidence>
<dbReference type="Gene3D" id="3.90.550.10">
    <property type="entry name" value="Spore Coat Polysaccharide Biosynthesis Protein SpsA, Chain A"/>
    <property type="match status" value="1"/>
</dbReference>
<comment type="caution">
    <text evidence="2">The sequence shown here is derived from an EMBL/GenBank/DDBJ whole genome shotgun (WGS) entry which is preliminary data.</text>
</comment>
<dbReference type="Proteomes" id="UP001279681">
    <property type="component" value="Unassembled WGS sequence"/>
</dbReference>
<keyword evidence="3" id="KW-1185">Reference proteome</keyword>